<gene>
    <name evidence="1" type="ORF">RRG08_020342</name>
</gene>
<dbReference type="Proteomes" id="UP001283361">
    <property type="component" value="Unassembled WGS sequence"/>
</dbReference>
<dbReference type="EMBL" id="JAWDGP010001999">
    <property type="protein sequence ID" value="KAK3786199.1"/>
    <property type="molecule type" value="Genomic_DNA"/>
</dbReference>
<keyword evidence="2" id="KW-1185">Reference proteome</keyword>
<evidence type="ECO:0000313" key="1">
    <source>
        <dbReference type="EMBL" id="KAK3786199.1"/>
    </source>
</evidence>
<accession>A0AAE1AE16</accession>
<sequence length="89" mass="10300">MKYLPEDHFSTQTDDNMLNASLKDPFQALKMAMIVTVKSCPYQFNHAKRRDASPSLVDGSVALIRRRKTFTSQSCLHLSPPYHLRRHRP</sequence>
<comment type="caution">
    <text evidence="1">The sequence shown here is derived from an EMBL/GenBank/DDBJ whole genome shotgun (WGS) entry which is preliminary data.</text>
</comment>
<reference evidence="1" key="1">
    <citation type="journal article" date="2023" name="G3 (Bethesda)">
        <title>A reference genome for the long-term kleptoplast-retaining sea slug Elysia crispata morphotype clarki.</title>
        <authorList>
            <person name="Eastman K.E."/>
            <person name="Pendleton A.L."/>
            <person name="Shaikh M.A."/>
            <person name="Suttiyut T."/>
            <person name="Ogas R."/>
            <person name="Tomko P."/>
            <person name="Gavelis G."/>
            <person name="Widhalm J.R."/>
            <person name="Wisecaver J.H."/>
        </authorList>
    </citation>
    <scope>NUCLEOTIDE SEQUENCE</scope>
    <source>
        <strain evidence="1">ECLA1</strain>
    </source>
</reference>
<proteinExistence type="predicted"/>
<protein>
    <submittedName>
        <fullName evidence="1">Uncharacterized protein</fullName>
    </submittedName>
</protein>
<evidence type="ECO:0000313" key="2">
    <source>
        <dbReference type="Proteomes" id="UP001283361"/>
    </source>
</evidence>
<dbReference type="AlphaFoldDB" id="A0AAE1AE16"/>
<organism evidence="1 2">
    <name type="scientific">Elysia crispata</name>
    <name type="common">lettuce slug</name>
    <dbReference type="NCBI Taxonomy" id="231223"/>
    <lineage>
        <taxon>Eukaryota</taxon>
        <taxon>Metazoa</taxon>
        <taxon>Spiralia</taxon>
        <taxon>Lophotrochozoa</taxon>
        <taxon>Mollusca</taxon>
        <taxon>Gastropoda</taxon>
        <taxon>Heterobranchia</taxon>
        <taxon>Euthyneura</taxon>
        <taxon>Panpulmonata</taxon>
        <taxon>Sacoglossa</taxon>
        <taxon>Placobranchoidea</taxon>
        <taxon>Plakobranchidae</taxon>
        <taxon>Elysia</taxon>
    </lineage>
</organism>
<name>A0AAE1AE16_9GAST</name>